<feature type="signal peptide" evidence="1">
    <location>
        <begin position="1"/>
        <end position="22"/>
    </location>
</feature>
<dbReference type="RefSeq" id="WP_085515969.1">
    <property type="nucleotide sequence ID" value="NZ_FXAW01000001.1"/>
</dbReference>
<dbReference type="PROSITE" id="PS51257">
    <property type="entry name" value="PROKAR_LIPOPROTEIN"/>
    <property type="match status" value="1"/>
</dbReference>
<dbReference type="AlphaFoldDB" id="A0A1X7IT94"/>
<reference evidence="3" key="1">
    <citation type="submission" date="2017-04" db="EMBL/GenBank/DDBJ databases">
        <authorList>
            <person name="Varghese N."/>
            <person name="Submissions S."/>
        </authorList>
    </citation>
    <scope>NUCLEOTIDE SEQUENCE [LARGE SCALE GENOMIC DNA]</scope>
    <source>
        <strain evidence="3">DSM 4125</strain>
    </source>
</reference>
<proteinExistence type="predicted"/>
<dbReference type="Gene3D" id="2.60.40.3620">
    <property type="match status" value="2"/>
</dbReference>
<sequence length="490" mass="52450">MKNLRKLWSLALLLTATMFMVSCDEDEPTIEVDEDGLSVADGIYLISAGQDPLATMQMTSEQVEADGFGAQERSGFVTGYFHLSGGDYNIVQTVDRAVAATIGGAIETINYGTDEEPKTYQVVTDATDGGDPFTIEEGFYKISHDELTGEIVIFKINSVGLIGAATPNGGNDDTPLTGSVDEEGGSWTGSDILLRAGWYKFRFNGTWNIDRRIDPDGGLTSDNGYLMFTNFGGAIDDLEPGNVGGNFEMTAENEGVFDIEVAFSIENGFAFSQERTGDAPEITFDPAEYQFGVIGSANANGFDADRNMHYVGLNEGVHKWVGVVYFGETSVDDQGRRFKLRTNDDWTFNLGGVLPADGSEATLAVNGADIEAPAEGAYYITLSTADEGGTWISTMSATGWGVIGEGSPSASWEEDVDMATDGFVEGVTTYTLTGEFTGEYKFRAGDSWDFNLGGDPAALTAGGDNLSVDATESYTVTLTFDGENYTATIE</sequence>
<accession>A0A1X7IT94</accession>
<dbReference type="EMBL" id="FXAW01000001">
    <property type="protein sequence ID" value="SMG18028.1"/>
    <property type="molecule type" value="Genomic_DNA"/>
</dbReference>
<evidence type="ECO:0008006" key="4">
    <source>
        <dbReference type="Google" id="ProtNLM"/>
    </source>
</evidence>
<evidence type="ECO:0000256" key="1">
    <source>
        <dbReference type="SAM" id="SignalP"/>
    </source>
</evidence>
<organism evidence="2 3">
    <name type="scientific">Marivirga sericea</name>
    <dbReference type="NCBI Taxonomy" id="1028"/>
    <lineage>
        <taxon>Bacteria</taxon>
        <taxon>Pseudomonadati</taxon>
        <taxon>Bacteroidota</taxon>
        <taxon>Cytophagia</taxon>
        <taxon>Cytophagales</taxon>
        <taxon>Marivirgaceae</taxon>
        <taxon>Marivirga</taxon>
    </lineage>
</organism>
<protein>
    <recommendedName>
        <fullName evidence="4">SusE outer membrane protein</fullName>
    </recommendedName>
</protein>
<evidence type="ECO:0000313" key="2">
    <source>
        <dbReference type="EMBL" id="SMG18028.1"/>
    </source>
</evidence>
<dbReference type="Proteomes" id="UP000193804">
    <property type="component" value="Unassembled WGS sequence"/>
</dbReference>
<gene>
    <name evidence="2" type="ORF">SAMN05661096_01020</name>
</gene>
<dbReference type="OrthoDB" id="975117at2"/>
<keyword evidence="3" id="KW-1185">Reference proteome</keyword>
<evidence type="ECO:0000313" key="3">
    <source>
        <dbReference type="Proteomes" id="UP000193804"/>
    </source>
</evidence>
<keyword evidence="1" id="KW-0732">Signal</keyword>
<name>A0A1X7IT94_9BACT</name>
<feature type="chain" id="PRO_5012191700" description="SusE outer membrane protein" evidence="1">
    <location>
        <begin position="23"/>
        <end position="490"/>
    </location>
</feature>
<dbReference type="STRING" id="1028.SAMN05661096_01020"/>